<protein>
    <submittedName>
        <fullName evidence="2">Uncharacterized protein</fullName>
    </submittedName>
</protein>
<keyword evidence="1" id="KW-1185">Reference proteome</keyword>
<dbReference type="WBParaSite" id="jg5347">
    <property type="protein sequence ID" value="jg5347"/>
    <property type="gene ID" value="jg5347"/>
</dbReference>
<accession>A0A915EFK2</accession>
<organism evidence="1 2">
    <name type="scientific">Ditylenchus dipsaci</name>
    <dbReference type="NCBI Taxonomy" id="166011"/>
    <lineage>
        <taxon>Eukaryota</taxon>
        <taxon>Metazoa</taxon>
        <taxon>Ecdysozoa</taxon>
        <taxon>Nematoda</taxon>
        <taxon>Chromadorea</taxon>
        <taxon>Rhabditida</taxon>
        <taxon>Tylenchina</taxon>
        <taxon>Tylenchomorpha</taxon>
        <taxon>Sphaerularioidea</taxon>
        <taxon>Anguinidae</taxon>
        <taxon>Anguininae</taxon>
        <taxon>Ditylenchus</taxon>
    </lineage>
</organism>
<sequence>MGDCLKGAVDMPRRLRELFSRECLQTDLSPKAIAVVWMWATGDYQAIQQDFEESTRIGACSCYPRKDPCLQTRFSTQAGSLMLYVLNESAQKRSPTFVPLLHLNSPFQF</sequence>
<dbReference type="Proteomes" id="UP000887574">
    <property type="component" value="Unplaced"/>
</dbReference>
<name>A0A915EFK2_9BILA</name>
<evidence type="ECO:0000313" key="2">
    <source>
        <dbReference type="WBParaSite" id="jg5347"/>
    </source>
</evidence>
<dbReference type="AlphaFoldDB" id="A0A915EFK2"/>
<proteinExistence type="predicted"/>
<evidence type="ECO:0000313" key="1">
    <source>
        <dbReference type="Proteomes" id="UP000887574"/>
    </source>
</evidence>
<reference evidence="2" key="1">
    <citation type="submission" date="2022-11" db="UniProtKB">
        <authorList>
            <consortium name="WormBaseParasite"/>
        </authorList>
    </citation>
    <scope>IDENTIFICATION</scope>
</reference>